<accession>A0A6J5L4S2</accession>
<protein>
    <recommendedName>
        <fullName evidence="2">HicA-like toxin</fullName>
    </recommendedName>
</protein>
<gene>
    <name evidence="1" type="ORF">UFOVP111_22</name>
</gene>
<proteinExistence type="predicted"/>
<reference evidence="1" key="1">
    <citation type="submission" date="2020-04" db="EMBL/GenBank/DDBJ databases">
        <authorList>
            <person name="Chiriac C."/>
            <person name="Salcher M."/>
            <person name="Ghai R."/>
            <person name="Kavagutti S V."/>
        </authorList>
    </citation>
    <scope>NUCLEOTIDE SEQUENCE</scope>
</reference>
<organism evidence="1">
    <name type="scientific">uncultured Caudovirales phage</name>
    <dbReference type="NCBI Taxonomy" id="2100421"/>
    <lineage>
        <taxon>Viruses</taxon>
        <taxon>Duplodnaviria</taxon>
        <taxon>Heunggongvirae</taxon>
        <taxon>Uroviricota</taxon>
        <taxon>Caudoviricetes</taxon>
        <taxon>Peduoviridae</taxon>
        <taxon>Maltschvirus</taxon>
        <taxon>Maltschvirus maltsch</taxon>
    </lineage>
</organism>
<sequence>MTVSNKDMKVLAKEAKAQGWVITTNKSNHLRWVSPSGAVVMTSLSPSDGNAIKQIRRDLVAKGFIALHKKARRKR</sequence>
<evidence type="ECO:0000313" key="1">
    <source>
        <dbReference type="EMBL" id="CAB4128313.1"/>
    </source>
</evidence>
<name>A0A6J5L4S2_9CAUD</name>
<evidence type="ECO:0008006" key="2">
    <source>
        <dbReference type="Google" id="ProtNLM"/>
    </source>
</evidence>
<dbReference type="EMBL" id="LR796226">
    <property type="protein sequence ID" value="CAB4128313.1"/>
    <property type="molecule type" value="Genomic_DNA"/>
</dbReference>